<accession>A0AAV2RRS2</accession>
<sequence length="106" mass="12144">MSALIVNQTITHYLSNSINVNLLMLYASKSFDKIDLIKLFEKLVKSGLCLIIIRIILNMYVCQKCQIKWNNVISNICEVINGVRQDSYVSNIVWNLYCLTVIIGKT</sequence>
<dbReference type="Proteomes" id="UP001497623">
    <property type="component" value="Unassembled WGS sequence"/>
</dbReference>
<gene>
    <name evidence="1" type="ORF">MNOR_LOCUS28625</name>
</gene>
<evidence type="ECO:0000313" key="2">
    <source>
        <dbReference type="Proteomes" id="UP001497623"/>
    </source>
</evidence>
<evidence type="ECO:0008006" key="3">
    <source>
        <dbReference type="Google" id="ProtNLM"/>
    </source>
</evidence>
<reference evidence="1 2" key="1">
    <citation type="submission" date="2024-05" db="EMBL/GenBank/DDBJ databases">
        <authorList>
            <person name="Wallberg A."/>
        </authorList>
    </citation>
    <scope>NUCLEOTIDE SEQUENCE [LARGE SCALE GENOMIC DNA]</scope>
</reference>
<dbReference type="EMBL" id="CAXKWB010031928">
    <property type="protein sequence ID" value="CAL4140511.1"/>
    <property type="molecule type" value="Genomic_DNA"/>
</dbReference>
<keyword evidence="2" id="KW-1185">Reference proteome</keyword>
<comment type="caution">
    <text evidence="1">The sequence shown here is derived from an EMBL/GenBank/DDBJ whole genome shotgun (WGS) entry which is preliminary data.</text>
</comment>
<protein>
    <recommendedName>
        <fullName evidence="3">Reverse transcriptase domain-containing protein</fullName>
    </recommendedName>
</protein>
<dbReference type="AlphaFoldDB" id="A0AAV2RRS2"/>
<proteinExistence type="predicted"/>
<organism evidence="1 2">
    <name type="scientific">Meganyctiphanes norvegica</name>
    <name type="common">Northern krill</name>
    <name type="synonym">Thysanopoda norvegica</name>
    <dbReference type="NCBI Taxonomy" id="48144"/>
    <lineage>
        <taxon>Eukaryota</taxon>
        <taxon>Metazoa</taxon>
        <taxon>Ecdysozoa</taxon>
        <taxon>Arthropoda</taxon>
        <taxon>Crustacea</taxon>
        <taxon>Multicrustacea</taxon>
        <taxon>Malacostraca</taxon>
        <taxon>Eumalacostraca</taxon>
        <taxon>Eucarida</taxon>
        <taxon>Euphausiacea</taxon>
        <taxon>Euphausiidae</taxon>
        <taxon>Meganyctiphanes</taxon>
    </lineage>
</organism>
<evidence type="ECO:0000313" key="1">
    <source>
        <dbReference type="EMBL" id="CAL4140511.1"/>
    </source>
</evidence>
<name>A0AAV2RRS2_MEGNR</name>